<sequence>MDAYGHKHLPPPAEMRLATLEPQDPSSELRVVSMSRTVHDTRYASPDADTVTGGTVRQSGPCILRSASASADQVSCPATGVTVTVSNILYT</sequence>
<evidence type="ECO:0000313" key="3">
    <source>
        <dbReference type="Proteomes" id="UP000298327"/>
    </source>
</evidence>
<comment type="caution">
    <text evidence="2">The sequence shown here is derived from an EMBL/GenBank/DDBJ whole genome shotgun (WGS) entry which is preliminary data.</text>
</comment>
<dbReference type="EMBL" id="SEOQ01001594">
    <property type="protein sequence ID" value="TFY51157.1"/>
    <property type="molecule type" value="Genomic_DNA"/>
</dbReference>
<accession>A0A4Y9XP67</accession>
<evidence type="ECO:0000256" key="1">
    <source>
        <dbReference type="SAM" id="MobiDB-lite"/>
    </source>
</evidence>
<name>A0A4Y9XP67_9AGAM</name>
<reference evidence="2 3" key="1">
    <citation type="submission" date="2019-02" db="EMBL/GenBank/DDBJ databases">
        <title>Genome sequencing of the rare red list fungi Dentipellis fragilis.</title>
        <authorList>
            <person name="Buettner E."/>
            <person name="Kellner H."/>
        </authorList>
    </citation>
    <scope>NUCLEOTIDE SEQUENCE [LARGE SCALE GENOMIC DNA]</scope>
    <source>
        <strain evidence="2 3">DSM 105465</strain>
    </source>
</reference>
<protein>
    <submittedName>
        <fullName evidence="2">Uncharacterized protein</fullName>
    </submittedName>
</protein>
<evidence type="ECO:0000313" key="2">
    <source>
        <dbReference type="EMBL" id="TFY51157.1"/>
    </source>
</evidence>
<dbReference type="AlphaFoldDB" id="A0A4Y9XP67"/>
<gene>
    <name evidence="2" type="ORF">EVG20_g11136</name>
</gene>
<keyword evidence="3" id="KW-1185">Reference proteome</keyword>
<proteinExistence type="predicted"/>
<organism evidence="2 3">
    <name type="scientific">Dentipellis fragilis</name>
    <dbReference type="NCBI Taxonomy" id="205917"/>
    <lineage>
        <taxon>Eukaryota</taxon>
        <taxon>Fungi</taxon>
        <taxon>Dikarya</taxon>
        <taxon>Basidiomycota</taxon>
        <taxon>Agaricomycotina</taxon>
        <taxon>Agaricomycetes</taxon>
        <taxon>Russulales</taxon>
        <taxon>Hericiaceae</taxon>
        <taxon>Dentipellis</taxon>
    </lineage>
</organism>
<feature type="region of interest" description="Disordered" evidence="1">
    <location>
        <begin position="1"/>
        <end position="28"/>
    </location>
</feature>
<dbReference type="Proteomes" id="UP000298327">
    <property type="component" value="Unassembled WGS sequence"/>
</dbReference>